<dbReference type="EMBL" id="OCNK01000008">
    <property type="protein sequence ID" value="SOE03785.1"/>
    <property type="molecule type" value="Genomic_DNA"/>
</dbReference>
<feature type="chain" id="PRO_5013013110" evidence="1">
    <location>
        <begin position="25"/>
        <end position="130"/>
    </location>
</feature>
<sequence>MRKSRVLLAGVAVAAAGAATSAFTASNTVPQSTAGYAAATVSGATVEDIEYVVNSSDRSLLDRITFQVTEDITGMNAYLTLRTGVAPGTVVGSPITCTVGTRASTTSPITCLTPSQPIAGFNSVALTVAQ</sequence>
<dbReference type="Proteomes" id="UP000219482">
    <property type="component" value="Unassembled WGS sequence"/>
</dbReference>
<protein>
    <submittedName>
        <fullName evidence="2">Uncharacterized protein</fullName>
    </submittedName>
</protein>
<keyword evidence="1" id="KW-0732">Signal</keyword>
<dbReference type="RefSeq" id="WP_097186034.1">
    <property type="nucleotide sequence ID" value="NZ_OCNK01000008.1"/>
</dbReference>
<keyword evidence="3" id="KW-1185">Reference proteome</keyword>
<evidence type="ECO:0000256" key="1">
    <source>
        <dbReference type="SAM" id="SignalP"/>
    </source>
</evidence>
<proteinExistence type="predicted"/>
<dbReference type="AlphaFoldDB" id="A0A286H7K8"/>
<dbReference type="OrthoDB" id="5194648at2"/>
<evidence type="ECO:0000313" key="2">
    <source>
        <dbReference type="EMBL" id="SOE03785.1"/>
    </source>
</evidence>
<accession>A0A286H7K8</accession>
<name>A0A286H7K8_9ACTN</name>
<reference evidence="3" key="1">
    <citation type="submission" date="2017-09" db="EMBL/GenBank/DDBJ databases">
        <authorList>
            <person name="Varghese N."/>
            <person name="Submissions S."/>
        </authorList>
    </citation>
    <scope>NUCLEOTIDE SEQUENCE [LARGE SCALE GENOMIC DNA]</scope>
    <source>
        <strain evidence="3">DSM 44270</strain>
    </source>
</reference>
<feature type="signal peptide" evidence="1">
    <location>
        <begin position="1"/>
        <end position="24"/>
    </location>
</feature>
<evidence type="ECO:0000313" key="3">
    <source>
        <dbReference type="Proteomes" id="UP000219482"/>
    </source>
</evidence>
<gene>
    <name evidence="2" type="ORF">SAMN06272739_4342</name>
</gene>
<organism evidence="2 3">
    <name type="scientific">Blastococcus haudaquaticus</name>
    <dbReference type="NCBI Taxonomy" id="1938745"/>
    <lineage>
        <taxon>Bacteria</taxon>
        <taxon>Bacillati</taxon>
        <taxon>Actinomycetota</taxon>
        <taxon>Actinomycetes</taxon>
        <taxon>Geodermatophilales</taxon>
        <taxon>Geodermatophilaceae</taxon>
        <taxon>Blastococcus</taxon>
    </lineage>
</organism>